<feature type="domain" description="Mechanosensitive ion channel MscS" evidence="9">
    <location>
        <begin position="601"/>
        <end position="668"/>
    </location>
</feature>
<dbReference type="EMBL" id="CP078073">
    <property type="protein sequence ID" value="QXL88577.1"/>
    <property type="molecule type" value="Genomic_DNA"/>
</dbReference>
<evidence type="ECO:0000256" key="2">
    <source>
        <dbReference type="ARBA" id="ARBA00008017"/>
    </source>
</evidence>
<dbReference type="InterPro" id="IPR011066">
    <property type="entry name" value="MscS_channel_C_sf"/>
</dbReference>
<evidence type="ECO:0000313" key="12">
    <source>
        <dbReference type="EMBL" id="QXL88577.1"/>
    </source>
</evidence>
<dbReference type="Gene3D" id="1.10.287.1260">
    <property type="match status" value="1"/>
</dbReference>
<accession>A0A975TWQ1</accession>
<dbReference type="SUPFAM" id="SSF82689">
    <property type="entry name" value="Mechanosensitive channel protein MscS (YggB), C-terminal domain"/>
    <property type="match status" value="1"/>
</dbReference>
<feature type="transmembrane region" description="Helical" evidence="7">
    <location>
        <begin position="427"/>
        <end position="448"/>
    </location>
</feature>
<evidence type="ECO:0000256" key="8">
    <source>
        <dbReference type="SAM" id="SignalP"/>
    </source>
</evidence>
<dbReference type="InterPro" id="IPR049278">
    <property type="entry name" value="MS_channel_C"/>
</dbReference>
<dbReference type="InterPro" id="IPR023408">
    <property type="entry name" value="MscS_beta-dom_sf"/>
</dbReference>
<reference evidence="12 13" key="1">
    <citation type="submission" date="2021-07" db="EMBL/GenBank/DDBJ databases">
        <title>Karlodiniumbacter phycospheric gen. nov., sp. nov., a phycosphere bacterium isolated from karlodinium veneficum.</title>
        <authorList>
            <person name="Peng Y."/>
            <person name="Jiang L."/>
            <person name="Lee J."/>
        </authorList>
    </citation>
    <scope>NUCLEOTIDE SEQUENCE</scope>
    <source>
        <strain evidence="12 13">N5</strain>
    </source>
</reference>
<dbReference type="InterPro" id="IPR022249">
    <property type="entry name" value="DUF3772"/>
</dbReference>
<feature type="transmembrane region" description="Helical" evidence="7">
    <location>
        <begin position="468"/>
        <end position="490"/>
    </location>
</feature>
<evidence type="ECO:0000256" key="3">
    <source>
        <dbReference type="ARBA" id="ARBA00022475"/>
    </source>
</evidence>
<evidence type="ECO:0000256" key="7">
    <source>
        <dbReference type="SAM" id="Phobius"/>
    </source>
</evidence>
<feature type="transmembrane region" description="Helical" evidence="7">
    <location>
        <begin position="357"/>
        <end position="374"/>
    </location>
</feature>
<dbReference type="Proteomes" id="UP000693972">
    <property type="component" value="Unassembled WGS sequence"/>
</dbReference>
<keyword evidence="6 7" id="KW-0472">Membrane</keyword>
<feature type="transmembrane region" description="Helical" evidence="7">
    <location>
        <begin position="207"/>
        <end position="224"/>
    </location>
</feature>
<feature type="domain" description="DUF3772" evidence="10">
    <location>
        <begin position="131"/>
        <end position="184"/>
    </location>
</feature>
<dbReference type="InterPro" id="IPR011014">
    <property type="entry name" value="MscS_channel_TM-2"/>
</dbReference>
<comment type="similarity">
    <text evidence="2">Belongs to the MscS (TC 1.A.23) family.</text>
</comment>
<dbReference type="RefSeq" id="WP_257891644.1">
    <property type="nucleotide sequence ID" value="NZ_JAIMBW010000001.1"/>
</dbReference>
<dbReference type="SUPFAM" id="SSF82861">
    <property type="entry name" value="Mechanosensitive channel protein MscS (YggB), transmembrane region"/>
    <property type="match status" value="1"/>
</dbReference>
<evidence type="ECO:0000259" key="10">
    <source>
        <dbReference type="Pfam" id="PF12607"/>
    </source>
</evidence>
<feature type="transmembrane region" description="Helical" evidence="7">
    <location>
        <begin position="513"/>
        <end position="535"/>
    </location>
</feature>
<feature type="domain" description="Mechanosensitive ion channel MscS C-terminal" evidence="11">
    <location>
        <begin position="677"/>
        <end position="758"/>
    </location>
</feature>
<dbReference type="Gene3D" id="3.30.70.100">
    <property type="match status" value="1"/>
</dbReference>
<protein>
    <submittedName>
        <fullName evidence="12">DUF3772 domain-containing protein</fullName>
    </submittedName>
</protein>
<keyword evidence="4 7" id="KW-0812">Transmembrane</keyword>
<dbReference type="PROSITE" id="PS01246">
    <property type="entry name" value="UPF0003"/>
    <property type="match status" value="1"/>
</dbReference>
<dbReference type="InterPro" id="IPR006686">
    <property type="entry name" value="MscS_channel_CS"/>
</dbReference>
<evidence type="ECO:0000256" key="1">
    <source>
        <dbReference type="ARBA" id="ARBA00004651"/>
    </source>
</evidence>
<dbReference type="GO" id="GO:0005886">
    <property type="term" value="C:plasma membrane"/>
    <property type="evidence" value="ECO:0007669"/>
    <property type="project" value="UniProtKB-SubCell"/>
</dbReference>
<dbReference type="EMBL" id="JAIMBW010000001">
    <property type="protein sequence ID" value="MBY4891803.1"/>
    <property type="molecule type" value="Genomic_DNA"/>
</dbReference>
<feature type="transmembrane region" description="Helical" evidence="7">
    <location>
        <begin position="245"/>
        <end position="270"/>
    </location>
</feature>
<proteinExistence type="inferred from homology"/>
<dbReference type="Pfam" id="PF21082">
    <property type="entry name" value="MS_channel_3rd"/>
    <property type="match status" value="1"/>
</dbReference>
<dbReference type="AlphaFoldDB" id="A0A975TWQ1"/>
<evidence type="ECO:0000259" key="11">
    <source>
        <dbReference type="Pfam" id="PF21082"/>
    </source>
</evidence>
<feature type="transmembrane region" description="Helical" evidence="7">
    <location>
        <begin position="329"/>
        <end position="351"/>
    </location>
</feature>
<dbReference type="InterPro" id="IPR010920">
    <property type="entry name" value="LSM_dom_sf"/>
</dbReference>
<feature type="transmembrane region" description="Helical" evidence="7">
    <location>
        <begin position="585"/>
        <end position="614"/>
    </location>
</feature>
<keyword evidence="8" id="KW-0732">Signal</keyword>
<name>A0A975TWQ1_9RHOB</name>
<feature type="chain" id="PRO_5037975959" evidence="8">
    <location>
        <begin position="29"/>
        <end position="788"/>
    </location>
</feature>
<keyword evidence="5 7" id="KW-1133">Transmembrane helix</keyword>
<dbReference type="GO" id="GO:0008381">
    <property type="term" value="F:mechanosensitive monoatomic ion channel activity"/>
    <property type="evidence" value="ECO:0007669"/>
    <property type="project" value="UniProtKB-ARBA"/>
</dbReference>
<dbReference type="InterPro" id="IPR052702">
    <property type="entry name" value="MscS-like_channel"/>
</dbReference>
<feature type="signal peptide" evidence="8">
    <location>
        <begin position="1"/>
        <end position="28"/>
    </location>
</feature>
<dbReference type="PANTHER" id="PTHR30347">
    <property type="entry name" value="POTASSIUM CHANNEL RELATED"/>
    <property type="match status" value="1"/>
</dbReference>
<feature type="transmembrane region" description="Helical" evidence="7">
    <location>
        <begin position="556"/>
        <end position="579"/>
    </location>
</feature>
<dbReference type="InterPro" id="IPR006685">
    <property type="entry name" value="MscS_channel_2nd"/>
</dbReference>
<dbReference type="Pfam" id="PF12607">
    <property type="entry name" value="DUF3772"/>
    <property type="match status" value="1"/>
</dbReference>
<feature type="transmembrane region" description="Helical" evidence="7">
    <location>
        <begin position="395"/>
        <end position="421"/>
    </location>
</feature>
<dbReference type="Gene3D" id="2.30.30.60">
    <property type="match status" value="1"/>
</dbReference>
<feature type="transmembrane region" description="Helical" evidence="7">
    <location>
        <begin position="282"/>
        <end position="301"/>
    </location>
</feature>
<organism evidence="12">
    <name type="scientific">Gymnodinialimonas phycosphaerae</name>
    <dbReference type="NCBI Taxonomy" id="2841589"/>
    <lineage>
        <taxon>Bacteria</taxon>
        <taxon>Pseudomonadati</taxon>
        <taxon>Pseudomonadota</taxon>
        <taxon>Alphaproteobacteria</taxon>
        <taxon>Rhodobacterales</taxon>
        <taxon>Paracoccaceae</taxon>
        <taxon>Gymnodinialimonas</taxon>
    </lineage>
</organism>
<sequence length="788" mass="84362">MIMPLIRFLLTLFLAFAPLAAMPLPGHAQTTAAAEQPDYDAWERAAASTEALIEGGRASTSLLTARRGDLVEWRARFLAEDARNDERIATIQSQIDALGAAPAEGETEPETIASRRTALNEALRAAQAPSLQANEAFNRANGLVSEIDAIVAERQTQELLELEPTPANPVNWARALAALADLAGEQRVETNARLQDPEVRAEIVDNAPVILGLLLIGIALILRGRPLVARIGDRFLDADHRRGRVALGFLVSLGQFLLPLIGCVLLVGAIDVSGFLTEDGQMLADATLGLILSTYAALWLAGRLFPKHEERAALFEAGLLLRGPVRRTMVFIGVFTGLANVMEVVAALDIVPPDARGVLVLPVYVGLAWMYWRFASLMQRIRGEASDGEVSSFSLGVVNILGRTLSLVAVVGPILSLIGYLNAAEALMVPTAITLFALGVLQVLQAVVRDLYAVIFRATPEAASEALLPVLVNFLLFLVAAPLVALAWGVRAERLGELYARVIEGFTVGDTRITPGVVLAVILVFAAGLLATRLLQGALKSTVLPRTKLDVGARNAVTAGVGYVGIALACVIAVTSAGIDLTALGFVVGALSVGIGFGLQNVVSNFVSGIILLIERPISEGDWIEVAGNMGIVKDISVRSTTIETFDKTDVIVPNADFISGTVTNWTRGNTVGRVMLTVGVAYGTDTRRVADILMEVAKSHDDVVTFPEPGVDFMGFGADSLDFRVRVILRDINLFGNVRTELNHRIAEALAREGIEIPFAQRDIWLRNPEALSQPQPQPVPVKDVEE</sequence>
<gene>
    <name evidence="12" type="ORF">KUL25_03370</name>
</gene>
<dbReference type="PANTHER" id="PTHR30347:SF1">
    <property type="entry name" value="MECHANOSENSITIVE CHANNEL MSCK"/>
    <property type="match status" value="1"/>
</dbReference>
<evidence type="ECO:0000313" key="13">
    <source>
        <dbReference type="Proteomes" id="UP000693972"/>
    </source>
</evidence>
<evidence type="ECO:0000259" key="9">
    <source>
        <dbReference type="Pfam" id="PF00924"/>
    </source>
</evidence>
<dbReference type="Pfam" id="PF00924">
    <property type="entry name" value="MS_channel_2nd"/>
    <property type="match status" value="1"/>
</dbReference>
<evidence type="ECO:0000256" key="6">
    <source>
        <dbReference type="ARBA" id="ARBA00023136"/>
    </source>
</evidence>
<evidence type="ECO:0000256" key="5">
    <source>
        <dbReference type="ARBA" id="ARBA00022989"/>
    </source>
</evidence>
<evidence type="ECO:0000256" key="4">
    <source>
        <dbReference type="ARBA" id="ARBA00022692"/>
    </source>
</evidence>
<dbReference type="SUPFAM" id="SSF50182">
    <property type="entry name" value="Sm-like ribonucleoproteins"/>
    <property type="match status" value="1"/>
</dbReference>
<keyword evidence="3" id="KW-1003">Cell membrane</keyword>
<keyword evidence="13" id="KW-1185">Reference proteome</keyword>
<comment type="subcellular location">
    <subcellularLocation>
        <location evidence="1">Cell membrane</location>
        <topology evidence="1">Multi-pass membrane protein</topology>
    </subcellularLocation>
</comment>